<reference evidence="3 4" key="1">
    <citation type="submission" date="2021-01" db="EMBL/GenBank/DDBJ databases">
        <title>Genomic Encyclopedia of Type Strains, Phase IV (KMG-IV): sequencing the most valuable type-strain genomes for metagenomic binning, comparative biology and taxonomic classification.</title>
        <authorList>
            <person name="Goeker M."/>
        </authorList>
    </citation>
    <scope>NUCLEOTIDE SEQUENCE [LARGE SCALE GENOMIC DNA]</scope>
    <source>
        <strain evidence="3 4">DSM 25540</strain>
    </source>
</reference>
<dbReference type="EMBL" id="JAFBEC010000005">
    <property type="protein sequence ID" value="MBM7632846.1"/>
    <property type="molecule type" value="Genomic_DNA"/>
</dbReference>
<proteinExistence type="predicted"/>
<sequence length="389" mass="43856">MNSKHADLLIVGGGVIGSSIAYHLLNAGYEGKVIVFEKDRKYEYSSTSRSAGGIRQLFTTKVNIELSQYSLHVYKNFHETMKFDGFDPEIDLKQRGYLFLGTDEMMSKFEEHLKLQHQLGVNSEILDKAGLLNRIPELNVEDIAGGIYCSESGYLDPYSVMQGYIKNAKRLGAEYVYDEVADLVLDEVFQNGVKMTNGDTYYAPIVINSAGAWASQLSQQAGYPLPVVSLPRRVFQFDTEVPLQNPLPLTMDPTGVYFRHEGEHFISGYAEDYVPSMDFSWKRQDFIENIWPIIGHRVGPFEQLKLQSGWTGLYDHNTEDHNAIIGEHPEAKGYYVAFGFSGHGMQQAPAVGRGLSELIMKGKYDTLDLSPLRVERFKENALVIEDAIY</sequence>
<dbReference type="Gene3D" id="3.30.9.10">
    <property type="entry name" value="D-Amino Acid Oxidase, subunit A, domain 2"/>
    <property type="match status" value="1"/>
</dbReference>
<evidence type="ECO:0000256" key="1">
    <source>
        <dbReference type="ARBA" id="ARBA00023002"/>
    </source>
</evidence>
<comment type="caution">
    <text evidence="3">The sequence shown here is derived from an EMBL/GenBank/DDBJ whole genome shotgun (WGS) entry which is preliminary data.</text>
</comment>
<accession>A0ABS2PBX2</accession>
<evidence type="ECO:0000259" key="2">
    <source>
        <dbReference type="Pfam" id="PF01266"/>
    </source>
</evidence>
<keyword evidence="1" id="KW-0560">Oxidoreductase</keyword>
<dbReference type="Gene3D" id="3.50.50.60">
    <property type="entry name" value="FAD/NAD(P)-binding domain"/>
    <property type="match status" value="1"/>
</dbReference>
<organism evidence="3 4">
    <name type="scientific">Geomicrobium sediminis</name>
    <dbReference type="NCBI Taxonomy" id="1347788"/>
    <lineage>
        <taxon>Bacteria</taxon>
        <taxon>Bacillati</taxon>
        <taxon>Bacillota</taxon>
        <taxon>Bacilli</taxon>
        <taxon>Bacillales</taxon>
        <taxon>Geomicrobium</taxon>
    </lineage>
</organism>
<protein>
    <submittedName>
        <fullName evidence="3">Glycine/D-amino acid oxidase-like deaminating enzyme</fullName>
    </submittedName>
</protein>
<dbReference type="Pfam" id="PF01266">
    <property type="entry name" value="DAO"/>
    <property type="match status" value="1"/>
</dbReference>
<keyword evidence="4" id="KW-1185">Reference proteome</keyword>
<dbReference type="Proteomes" id="UP000741863">
    <property type="component" value="Unassembled WGS sequence"/>
</dbReference>
<evidence type="ECO:0000313" key="4">
    <source>
        <dbReference type="Proteomes" id="UP000741863"/>
    </source>
</evidence>
<evidence type="ECO:0000313" key="3">
    <source>
        <dbReference type="EMBL" id="MBM7632846.1"/>
    </source>
</evidence>
<dbReference type="SUPFAM" id="SSF51905">
    <property type="entry name" value="FAD/NAD(P)-binding domain"/>
    <property type="match status" value="1"/>
</dbReference>
<dbReference type="InterPro" id="IPR036188">
    <property type="entry name" value="FAD/NAD-bd_sf"/>
</dbReference>
<name>A0ABS2PBX2_9BACL</name>
<dbReference type="PANTHER" id="PTHR13847:SF287">
    <property type="entry name" value="FAD-DEPENDENT OXIDOREDUCTASE DOMAIN-CONTAINING PROTEIN 1"/>
    <property type="match status" value="1"/>
</dbReference>
<gene>
    <name evidence="3" type="ORF">JOD17_001940</name>
</gene>
<dbReference type="InterPro" id="IPR006076">
    <property type="entry name" value="FAD-dep_OxRdtase"/>
</dbReference>
<feature type="domain" description="FAD dependent oxidoreductase" evidence="2">
    <location>
        <begin position="7"/>
        <end position="358"/>
    </location>
</feature>
<dbReference type="RefSeq" id="WP_204697279.1">
    <property type="nucleotide sequence ID" value="NZ_JAFBEC010000005.1"/>
</dbReference>
<dbReference type="PANTHER" id="PTHR13847">
    <property type="entry name" value="SARCOSINE DEHYDROGENASE-RELATED"/>
    <property type="match status" value="1"/>
</dbReference>